<dbReference type="Proteomes" id="UP001152795">
    <property type="component" value="Unassembled WGS sequence"/>
</dbReference>
<dbReference type="AlphaFoldDB" id="A0A7D9LAQ2"/>
<feature type="compositionally biased region" description="Basic and acidic residues" evidence="1">
    <location>
        <begin position="75"/>
        <end position="87"/>
    </location>
</feature>
<keyword evidence="3" id="KW-1185">Reference proteome</keyword>
<feature type="compositionally biased region" description="Polar residues" evidence="1">
    <location>
        <begin position="26"/>
        <end position="46"/>
    </location>
</feature>
<feature type="region of interest" description="Disordered" evidence="1">
    <location>
        <begin position="67"/>
        <end position="104"/>
    </location>
</feature>
<protein>
    <submittedName>
        <fullName evidence="2">Uncharacterized protein</fullName>
    </submittedName>
</protein>
<sequence length="104" mass="11150">MCSAGIPVNHYELDEEPDGGVDNAYDTVNNPGASGSKSKPPANTTPDVYAAVDKKNRDGKPLYATLDSLALQSDNSKKKRDEERPGQTEHASIDFGKIGKADEE</sequence>
<evidence type="ECO:0000313" key="3">
    <source>
        <dbReference type="Proteomes" id="UP001152795"/>
    </source>
</evidence>
<evidence type="ECO:0000313" key="2">
    <source>
        <dbReference type="EMBL" id="CAB4029027.1"/>
    </source>
</evidence>
<accession>A0A7D9LAQ2</accession>
<reference evidence="2" key="1">
    <citation type="submission" date="2020-04" db="EMBL/GenBank/DDBJ databases">
        <authorList>
            <person name="Alioto T."/>
            <person name="Alioto T."/>
            <person name="Gomez Garrido J."/>
        </authorList>
    </citation>
    <scope>NUCLEOTIDE SEQUENCE</scope>
    <source>
        <strain evidence="2">A484AB</strain>
    </source>
</reference>
<gene>
    <name evidence="2" type="ORF">PACLA_8A075566</name>
</gene>
<name>A0A7D9LAQ2_PARCT</name>
<evidence type="ECO:0000256" key="1">
    <source>
        <dbReference type="SAM" id="MobiDB-lite"/>
    </source>
</evidence>
<organism evidence="2 3">
    <name type="scientific">Paramuricea clavata</name>
    <name type="common">Red gorgonian</name>
    <name type="synonym">Violescent sea-whip</name>
    <dbReference type="NCBI Taxonomy" id="317549"/>
    <lineage>
        <taxon>Eukaryota</taxon>
        <taxon>Metazoa</taxon>
        <taxon>Cnidaria</taxon>
        <taxon>Anthozoa</taxon>
        <taxon>Octocorallia</taxon>
        <taxon>Malacalcyonacea</taxon>
        <taxon>Plexauridae</taxon>
        <taxon>Paramuricea</taxon>
    </lineage>
</organism>
<comment type="caution">
    <text evidence="2">The sequence shown here is derived from an EMBL/GenBank/DDBJ whole genome shotgun (WGS) entry which is preliminary data.</text>
</comment>
<proteinExistence type="predicted"/>
<dbReference type="EMBL" id="CACRXK020015889">
    <property type="protein sequence ID" value="CAB4029027.1"/>
    <property type="molecule type" value="Genomic_DNA"/>
</dbReference>
<dbReference type="OrthoDB" id="10616900at2759"/>
<feature type="region of interest" description="Disordered" evidence="1">
    <location>
        <begin position="1"/>
        <end position="47"/>
    </location>
</feature>